<reference evidence="2 3" key="1">
    <citation type="submission" date="2019-01" db="EMBL/GenBank/DDBJ databases">
        <title>Ancylomarina salipaludis sp. nov., isolated from a salt marsh.</title>
        <authorList>
            <person name="Yoon J.-H."/>
        </authorList>
    </citation>
    <scope>NUCLEOTIDE SEQUENCE [LARGE SCALE GENOMIC DNA]</scope>
    <source>
        <strain evidence="2 3">SHSM-M15</strain>
    </source>
</reference>
<dbReference type="EMBL" id="SAXA01000019">
    <property type="protein sequence ID" value="RXQ88130.1"/>
    <property type="molecule type" value="Genomic_DNA"/>
</dbReference>
<dbReference type="AlphaFoldDB" id="A0A4V1MZR9"/>
<dbReference type="RefSeq" id="WP_129255588.1">
    <property type="nucleotide sequence ID" value="NZ_SAXA01000019.1"/>
</dbReference>
<proteinExistence type="predicted"/>
<comment type="caution">
    <text evidence="2">The sequence shown here is derived from an EMBL/GenBank/DDBJ whole genome shotgun (WGS) entry which is preliminary data.</text>
</comment>
<dbReference type="Proteomes" id="UP000289703">
    <property type="component" value="Unassembled WGS sequence"/>
</dbReference>
<evidence type="ECO:0000313" key="2">
    <source>
        <dbReference type="EMBL" id="RXQ88130.1"/>
    </source>
</evidence>
<feature type="chain" id="PRO_5020268861" evidence="1">
    <location>
        <begin position="23"/>
        <end position="119"/>
    </location>
</feature>
<keyword evidence="1" id="KW-0732">Signal</keyword>
<sequence length="119" mass="13490">MKKLIGVLVILIGLSACNSSSALKCQSKNPLEDLPWLKELKESLNKSDVEKSIFQASYKKETVFYVMVTDPRVRLAFGVTLLDCEGRVVREFKSGESDDFEKLVVDRIVLYKYIPNKAN</sequence>
<evidence type="ECO:0000313" key="3">
    <source>
        <dbReference type="Proteomes" id="UP000289703"/>
    </source>
</evidence>
<evidence type="ECO:0000256" key="1">
    <source>
        <dbReference type="SAM" id="SignalP"/>
    </source>
</evidence>
<organism evidence="2 3">
    <name type="scientific">Ancylomarina salipaludis</name>
    <dbReference type="NCBI Taxonomy" id="2501299"/>
    <lineage>
        <taxon>Bacteria</taxon>
        <taxon>Pseudomonadati</taxon>
        <taxon>Bacteroidota</taxon>
        <taxon>Bacteroidia</taxon>
        <taxon>Marinilabiliales</taxon>
        <taxon>Marinifilaceae</taxon>
        <taxon>Ancylomarina</taxon>
    </lineage>
</organism>
<name>A0A4V1MZR9_9BACT</name>
<accession>A0A4V1MZR9</accession>
<feature type="signal peptide" evidence="1">
    <location>
        <begin position="1"/>
        <end position="22"/>
    </location>
</feature>
<dbReference type="OrthoDB" id="1438404at2"/>
<protein>
    <submittedName>
        <fullName evidence="2">Uncharacterized protein</fullName>
    </submittedName>
</protein>
<keyword evidence="3" id="KW-1185">Reference proteome</keyword>
<dbReference type="PROSITE" id="PS51257">
    <property type="entry name" value="PROKAR_LIPOPROTEIN"/>
    <property type="match status" value="1"/>
</dbReference>
<gene>
    <name evidence="2" type="ORF">EO244_15450</name>
</gene>